<dbReference type="Pfam" id="PF12833">
    <property type="entry name" value="HTH_18"/>
    <property type="match status" value="1"/>
</dbReference>
<feature type="domain" description="HTH araC/xylS-type" evidence="4">
    <location>
        <begin position="167"/>
        <end position="265"/>
    </location>
</feature>
<dbReference type="AlphaFoldDB" id="A0A927CCM5"/>
<keyword evidence="1" id="KW-0805">Transcription regulation</keyword>
<dbReference type="EMBL" id="JACXJA010000044">
    <property type="protein sequence ID" value="MBD2865603.1"/>
    <property type="molecule type" value="Genomic_DNA"/>
</dbReference>
<keyword evidence="3" id="KW-0804">Transcription</keyword>
<proteinExistence type="predicted"/>
<dbReference type="PANTHER" id="PTHR43280:SF2">
    <property type="entry name" value="HTH-TYPE TRANSCRIPTIONAL REGULATOR EXSA"/>
    <property type="match status" value="1"/>
</dbReference>
<evidence type="ECO:0000259" key="4">
    <source>
        <dbReference type="PROSITE" id="PS01124"/>
    </source>
</evidence>
<dbReference type="InterPro" id="IPR018060">
    <property type="entry name" value="HTH_AraC"/>
</dbReference>
<evidence type="ECO:0000313" key="5">
    <source>
        <dbReference type="EMBL" id="MBD2865603.1"/>
    </source>
</evidence>
<accession>A0A927CCM5</accession>
<organism evidence="5 6">
    <name type="scientific">Paenibacillus oceani</name>
    <dbReference type="NCBI Taxonomy" id="2772510"/>
    <lineage>
        <taxon>Bacteria</taxon>
        <taxon>Bacillati</taxon>
        <taxon>Bacillota</taxon>
        <taxon>Bacilli</taxon>
        <taxon>Bacillales</taxon>
        <taxon>Paenibacillaceae</taxon>
        <taxon>Paenibacillus</taxon>
    </lineage>
</organism>
<dbReference type="Gene3D" id="1.10.10.60">
    <property type="entry name" value="Homeodomain-like"/>
    <property type="match status" value="2"/>
</dbReference>
<dbReference type="PROSITE" id="PS01124">
    <property type="entry name" value="HTH_ARAC_FAMILY_2"/>
    <property type="match status" value="1"/>
</dbReference>
<protein>
    <submittedName>
        <fullName evidence="5">Helix-turn-helix transcriptional regulator</fullName>
    </submittedName>
</protein>
<evidence type="ECO:0000256" key="3">
    <source>
        <dbReference type="ARBA" id="ARBA00023163"/>
    </source>
</evidence>
<gene>
    <name evidence="5" type="ORF">IDH45_26830</name>
</gene>
<dbReference type="GO" id="GO:0043565">
    <property type="term" value="F:sequence-specific DNA binding"/>
    <property type="evidence" value="ECO:0007669"/>
    <property type="project" value="InterPro"/>
</dbReference>
<dbReference type="PANTHER" id="PTHR43280">
    <property type="entry name" value="ARAC-FAMILY TRANSCRIPTIONAL REGULATOR"/>
    <property type="match status" value="1"/>
</dbReference>
<dbReference type="SMART" id="SM00342">
    <property type="entry name" value="HTH_ARAC"/>
    <property type="match status" value="1"/>
</dbReference>
<name>A0A927CCM5_9BACL</name>
<keyword evidence="2" id="KW-0238">DNA-binding</keyword>
<sequence>METAYPVSVIYGDYWKEKPQFVKRVTKEPAWTMFAIENGRFRYSIDNVEGEATGGDVVFCPPFMEFKREVIVPLSFHYFICKMHDNYAAAEERSIDMLRRLFSFKYTTSEQSRLYNNFRHLLVLERMDHAQRRIWKQHFLNDIWMLFQMDAETLAISSLLAEDKLMKEAKAIIDRHAFREIRLQDVAAKLHIHPVQLTRRFQHVFGIAPSRYLISVRMEKAKTLLVQTEYTIDHIARLCGYENGFYFSRVFTHYSKMNPSHYRKLNGLATP</sequence>
<evidence type="ECO:0000256" key="2">
    <source>
        <dbReference type="ARBA" id="ARBA00023125"/>
    </source>
</evidence>
<dbReference type="GO" id="GO:0003700">
    <property type="term" value="F:DNA-binding transcription factor activity"/>
    <property type="evidence" value="ECO:0007669"/>
    <property type="project" value="InterPro"/>
</dbReference>
<dbReference type="RefSeq" id="WP_190931222.1">
    <property type="nucleotide sequence ID" value="NZ_JACXJA010000044.1"/>
</dbReference>
<keyword evidence="6" id="KW-1185">Reference proteome</keyword>
<evidence type="ECO:0000256" key="1">
    <source>
        <dbReference type="ARBA" id="ARBA00023015"/>
    </source>
</evidence>
<dbReference type="InterPro" id="IPR009057">
    <property type="entry name" value="Homeodomain-like_sf"/>
</dbReference>
<reference evidence="5" key="1">
    <citation type="submission" date="2020-09" db="EMBL/GenBank/DDBJ databases">
        <title>A novel bacterium of genus Paenibacillus, isolated from South China Sea.</title>
        <authorList>
            <person name="Huang H."/>
            <person name="Mo K."/>
            <person name="Hu Y."/>
        </authorList>
    </citation>
    <scope>NUCLEOTIDE SEQUENCE</scope>
    <source>
        <strain evidence="5">IB182363</strain>
    </source>
</reference>
<dbReference type="SUPFAM" id="SSF46689">
    <property type="entry name" value="Homeodomain-like"/>
    <property type="match status" value="2"/>
</dbReference>
<comment type="caution">
    <text evidence="5">The sequence shown here is derived from an EMBL/GenBank/DDBJ whole genome shotgun (WGS) entry which is preliminary data.</text>
</comment>
<dbReference type="Proteomes" id="UP000639396">
    <property type="component" value="Unassembled WGS sequence"/>
</dbReference>
<evidence type="ECO:0000313" key="6">
    <source>
        <dbReference type="Proteomes" id="UP000639396"/>
    </source>
</evidence>